<reference evidence="7" key="1">
    <citation type="submission" date="2018-05" db="EMBL/GenBank/DDBJ databases">
        <authorList>
            <person name="Du Z."/>
            <person name="Wang X."/>
        </authorList>
    </citation>
    <scope>NUCLEOTIDE SEQUENCE [LARGE SCALE GENOMIC DNA]</scope>
    <source>
        <strain evidence="7">CQN31</strain>
    </source>
</reference>
<accession>A0A317FFV6</accession>
<dbReference type="RefSeq" id="WP_109868586.1">
    <property type="nucleotide sequence ID" value="NZ_QGNA01000001.1"/>
</dbReference>
<sequence length="294" mass="32810">MLRSQDRFAYRSIEVRPRFRWPNGAGVAVYFALNVEHYAWDEGLVEDLVPGMTKPDVLNPSWREYGTRVGAWRLLRLFESQGLPLTILLNSALLDHAPDFAAACTALGHEISCHGRTNSESQAGLDEDAERALIAEATRRIEHATGTPPPGWLGPWLSETERTPELIRAAGYRYILDWCADDQPFWLNTAEGQLLALPYSQEVNDSVVVMGRQASAAEFADMVVAQVDQLIEDAKDGVALAFGIALHTNIIGQPFRRRHFARALDHIRARADDLWITRGVDIADFIHADPSRAV</sequence>
<dbReference type="Proteomes" id="UP000245765">
    <property type="component" value="Unassembled WGS sequence"/>
</dbReference>
<dbReference type="CDD" id="cd10979">
    <property type="entry name" value="CE4_PuuE_like"/>
    <property type="match status" value="1"/>
</dbReference>
<feature type="domain" description="NodB homology" evidence="5">
    <location>
        <begin position="70"/>
        <end position="175"/>
    </location>
</feature>
<dbReference type="GO" id="GO:0016810">
    <property type="term" value="F:hydrolase activity, acting on carbon-nitrogen (but not peptide) bonds"/>
    <property type="evidence" value="ECO:0007669"/>
    <property type="project" value="InterPro"/>
</dbReference>
<comment type="function">
    <text evidence="1">Is involved in generating a small heat-stable compound (Nod), an acylated oligomer of N-acetylglucosamine, that stimulates mitosis in various plant protoplasts.</text>
</comment>
<dbReference type="PANTHER" id="PTHR43123">
    <property type="entry name" value="POLYSACCHARIDE DEACETYLASE-RELATED"/>
    <property type="match status" value="1"/>
</dbReference>
<dbReference type="PANTHER" id="PTHR43123:SF4">
    <property type="entry name" value="POLYSACCHARIDE DEACETYLASE"/>
    <property type="match status" value="1"/>
</dbReference>
<protein>
    <recommendedName>
        <fullName evidence="3">Chitooligosaccharide deacetylase</fullName>
    </recommendedName>
    <alternativeName>
        <fullName evidence="4">Nodulation protein B</fullName>
    </alternativeName>
</protein>
<comment type="similarity">
    <text evidence="2">Belongs to the polysaccharide deacetylase family.</text>
</comment>
<dbReference type="OrthoDB" id="9787041at2"/>
<dbReference type="AlphaFoldDB" id="A0A317FFV6"/>
<dbReference type="Pfam" id="PF01522">
    <property type="entry name" value="Polysacc_deac_1"/>
    <property type="match status" value="1"/>
</dbReference>
<dbReference type="Gene3D" id="3.20.20.370">
    <property type="entry name" value="Glycoside hydrolase/deacetylase"/>
    <property type="match status" value="1"/>
</dbReference>
<dbReference type="InterPro" id="IPR002509">
    <property type="entry name" value="NODB_dom"/>
</dbReference>
<dbReference type="InterPro" id="IPR011330">
    <property type="entry name" value="Glyco_hydro/deAcase_b/a-brl"/>
</dbReference>
<gene>
    <name evidence="6" type="ORF">DFH01_01220</name>
</gene>
<dbReference type="EMBL" id="QGNA01000001">
    <property type="protein sequence ID" value="PWS37964.1"/>
    <property type="molecule type" value="Genomic_DNA"/>
</dbReference>
<evidence type="ECO:0000259" key="5">
    <source>
        <dbReference type="Pfam" id="PF01522"/>
    </source>
</evidence>
<keyword evidence="7" id="KW-1185">Reference proteome</keyword>
<proteinExistence type="inferred from homology"/>
<evidence type="ECO:0000256" key="2">
    <source>
        <dbReference type="ARBA" id="ARBA00010973"/>
    </source>
</evidence>
<name>A0A317FFV6_9PROT</name>
<evidence type="ECO:0000256" key="1">
    <source>
        <dbReference type="ARBA" id="ARBA00003236"/>
    </source>
</evidence>
<evidence type="ECO:0000313" key="7">
    <source>
        <dbReference type="Proteomes" id="UP000245765"/>
    </source>
</evidence>
<dbReference type="SUPFAM" id="SSF88713">
    <property type="entry name" value="Glycoside hydrolase/deacetylase"/>
    <property type="match status" value="1"/>
</dbReference>
<organism evidence="6 7">
    <name type="scientific">Falsiroseomonas bella</name>
    <dbReference type="NCBI Taxonomy" id="2184016"/>
    <lineage>
        <taxon>Bacteria</taxon>
        <taxon>Pseudomonadati</taxon>
        <taxon>Pseudomonadota</taxon>
        <taxon>Alphaproteobacteria</taxon>
        <taxon>Acetobacterales</taxon>
        <taxon>Roseomonadaceae</taxon>
        <taxon>Falsiroseomonas</taxon>
    </lineage>
</organism>
<comment type="caution">
    <text evidence="6">The sequence shown here is derived from an EMBL/GenBank/DDBJ whole genome shotgun (WGS) entry which is preliminary data.</text>
</comment>
<evidence type="ECO:0000256" key="3">
    <source>
        <dbReference type="ARBA" id="ARBA00020071"/>
    </source>
</evidence>
<dbReference type="GO" id="GO:0005975">
    <property type="term" value="P:carbohydrate metabolic process"/>
    <property type="evidence" value="ECO:0007669"/>
    <property type="project" value="InterPro"/>
</dbReference>
<evidence type="ECO:0000313" key="6">
    <source>
        <dbReference type="EMBL" id="PWS37964.1"/>
    </source>
</evidence>
<evidence type="ECO:0000256" key="4">
    <source>
        <dbReference type="ARBA" id="ARBA00032976"/>
    </source>
</evidence>